<reference evidence="1" key="1">
    <citation type="journal article" date="2023" name="Insect Mol. Biol.">
        <title>Genome sequencing provides insights into the evolution of gene families encoding plant cell wall-degrading enzymes in longhorned beetles.</title>
        <authorList>
            <person name="Shin N.R."/>
            <person name="Okamura Y."/>
            <person name="Kirsch R."/>
            <person name="Pauchet Y."/>
        </authorList>
    </citation>
    <scope>NUCLEOTIDE SEQUENCE</scope>
    <source>
        <strain evidence="1">MMC_N1</strain>
    </source>
</reference>
<keyword evidence="2" id="KW-1185">Reference proteome</keyword>
<comment type="caution">
    <text evidence="1">The sequence shown here is derived from an EMBL/GenBank/DDBJ whole genome shotgun (WGS) entry which is preliminary data.</text>
</comment>
<proteinExistence type="predicted"/>
<evidence type="ECO:0000313" key="1">
    <source>
        <dbReference type="EMBL" id="KAJ8973102.1"/>
    </source>
</evidence>
<name>A0ABQ9J6F3_9CUCU</name>
<sequence length="94" mass="11279">MVVVARNFKTTHMDLKRGRNDQLLQIEQTEPHPAPDFSRHTLVKPKIYHGREKRQISSTKEFLLYKARTTWNYPTGESKDSKYNLHTFIHSYRY</sequence>
<organism evidence="1 2">
    <name type="scientific">Molorchus minor</name>
    <dbReference type="NCBI Taxonomy" id="1323400"/>
    <lineage>
        <taxon>Eukaryota</taxon>
        <taxon>Metazoa</taxon>
        <taxon>Ecdysozoa</taxon>
        <taxon>Arthropoda</taxon>
        <taxon>Hexapoda</taxon>
        <taxon>Insecta</taxon>
        <taxon>Pterygota</taxon>
        <taxon>Neoptera</taxon>
        <taxon>Endopterygota</taxon>
        <taxon>Coleoptera</taxon>
        <taxon>Polyphaga</taxon>
        <taxon>Cucujiformia</taxon>
        <taxon>Chrysomeloidea</taxon>
        <taxon>Cerambycidae</taxon>
        <taxon>Lamiinae</taxon>
        <taxon>Monochamini</taxon>
        <taxon>Molorchus</taxon>
    </lineage>
</organism>
<dbReference type="EMBL" id="JAPWTJ010001240">
    <property type="protein sequence ID" value="KAJ8973102.1"/>
    <property type="molecule type" value="Genomic_DNA"/>
</dbReference>
<accession>A0ABQ9J6F3</accession>
<evidence type="ECO:0000313" key="2">
    <source>
        <dbReference type="Proteomes" id="UP001162164"/>
    </source>
</evidence>
<protein>
    <submittedName>
        <fullName evidence="1">Uncharacterized protein</fullName>
    </submittedName>
</protein>
<dbReference type="Proteomes" id="UP001162164">
    <property type="component" value="Unassembled WGS sequence"/>
</dbReference>
<gene>
    <name evidence="1" type="ORF">NQ317_008194</name>
</gene>